<feature type="domain" description="DUF8040" evidence="1">
    <location>
        <begin position="3"/>
        <end position="56"/>
    </location>
</feature>
<proteinExistence type="predicted"/>
<dbReference type="OrthoDB" id="2430314at2759"/>
<dbReference type="Proteomes" id="UP000242287">
    <property type="component" value="Unassembled WGS sequence"/>
</dbReference>
<feature type="non-terminal residue" evidence="2">
    <location>
        <position position="1"/>
    </location>
</feature>
<dbReference type="InterPro" id="IPR058353">
    <property type="entry name" value="DUF8040"/>
</dbReference>
<evidence type="ECO:0000313" key="3">
    <source>
        <dbReference type="Proteomes" id="UP000242287"/>
    </source>
</evidence>
<reference evidence="2 3" key="1">
    <citation type="submission" date="2014-02" db="EMBL/GenBank/DDBJ databases">
        <title>Transposable element dynamics among asymbiotic and ectomycorrhizal Amanita fungi.</title>
        <authorList>
            <consortium name="DOE Joint Genome Institute"/>
            <person name="Hess J."/>
            <person name="Skrede I."/>
            <person name="Wolfe B."/>
            <person name="LaButti K."/>
            <person name="Ohm R.A."/>
            <person name="Grigoriev I.V."/>
            <person name="Pringle A."/>
        </authorList>
    </citation>
    <scope>NUCLEOTIDE SEQUENCE [LARGE SCALE GENOMIC DNA]</scope>
    <source>
        <strain evidence="2 3">SKay4041</strain>
    </source>
</reference>
<protein>
    <recommendedName>
        <fullName evidence="1">DUF8040 domain-containing protein</fullName>
    </recommendedName>
</protein>
<organism evidence="2 3">
    <name type="scientific">Amanita thiersii Skay4041</name>
    <dbReference type="NCBI Taxonomy" id="703135"/>
    <lineage>
        <taxon>Eukaryota</taxon>
        <taxon>Fungi</taxon>
        <taxon>Dikarya</taxon>
        <taxon>Basidiomycota</taxon>
        <taxon>Agaricomycotina</taxon>
        <taxon>Agaricomycetes</taxon>
        <taxon>Agaricomycetidae</taxon>
        <taxon>Agaricales</taxon>
        <taxon>Pluteineae</taxon>
        <taxon>Amanitaceae</taxon>
        <taxon>Amanita</taxon>
    </lineage>
</organism>
<name>A0A2A9NAQ0_9AGAR</name>
<dbReference type="AlphaFoldDB" id="A0A2A9NAQ0"/>
<evidence type="ECO:0000259" key="1">
    <source>
        <dbReference type="Pfam" id="PF26138"/>
    </source>
</evidence>
<evidence type="ECO:0000313" key="2">
    <source>
        <dbReference type="EMBL" id="PFH44846.1"/>
    </source>
</evidence>
<dbReference type="EMBL" id="KZ302780">
    <property type="protein sequence ID" value="PFH44846.1"/>
    <property type="molecule type" value="Genomic_DNA"/>
</dbReference>
<accession>A0A2A9NAQ0</accession>
<dbReference type="Pfam" id="PF26138">
    <property type="entry name" value="DUF8040"/>
    <property type="match status" value="1"/>
</dbReference>
<gene>
    <name evidence="2" type="ORF">AMATHDRAFT_108496</name>
</gene>
<keyword evidence="3" id="KW-1185">Reference proteome</keyword>
<sequence length="56" mass="6478">QLWLSELLAGHPLRFREQLGISQEAFSILFRKLQMESGLCSSRHVTADEQLAIFLY</sequence>
<feature type="non-terminal residue" evidence="2">
    <location>
        <position position="56"/>
    </location>
</feature>